<accession>A0A371BDU6</accession>
<gene>
    <name evidence="3" type="ORF">DXH78_06730</name>
</gene>
<dbReference type="InterPro" id="IPR045079">
    <property type="entry name" value="Oxoprolinase-like"/>
</dbReference>
<evidence type="ECO:0000313" key="4">
    <source>
        <dbReference type="Proteomes" id="UP000263993"/>
    </source>
</evidence>
<organism evidence="3 4">
    <name type="scientific">Undibacter mobilis</name>
    <dbReference type="NCBI Taxonomy" id="2292256"/>
    <lineage>
        <taxon>Bacteria</taxon>
        <taxon>Pseudomonadati</taxon>
        <taxon>Pseudomonadota</taxon>
        <taxon>Alphaproteobacteria</taxon>
        <taxon>Hyphomicrobiales</taxon>
        <taxon>Nitrobacteraceae</taxon>
        <taxon>Undibacter</taxon>
    </lineage>
</organism>
<evidence type="ECO:0000256" key="1">
    <source>
        <dbReference type="SAM" id="MobiDB-lite"/>
    </source>
</evidence>
<dbReference type="PANTHER" id="PTHR11365">
    <property type="entry name" value="5-OXOPROLINASE RELATED"/>
    <property type="match status" value="1"/>
</dbReference>
<dbReference type="PANTHER" id="PTHR11365:SF23">
    <property type="entry name" value="HYPOTHETICAL 5-OXOPROLINASE (EUROFUNG)-RELATED"/>
    <property type="match status" value="1"/>
</dbReference>
<evidence type="ECO:0000259" key="2">
    <source>
        <dbReference type="Pfam" id="PF02538"/>
    </source>
</evidence>
<feature type="domain" description="Hydantoinase B/oxoprolinase" evidence="2">
    <location>
        <begin position="23"/>
        <end position="541"/>
    </location>
</feature>
<dbReference type="GO" id="GO:0005829">
    <property type="term" value="C:cytosol"/>
    <property type="evidence" value="ECO:0007669"/>
    <property type="project" value="TreeGrafter"/>
</dbReference>
<dbReference type="AlphaFoldDB" id="A0A371BDU6"/>
<reference evidence="4" key="1">
    <citation type="submission" date="2018-08" db="EMBL/GenBank/DDBJ databases">
        <authorList>
            <person name="Kim S.-J."/>
            <person name="Jung G.-Y."/>
        </authorList>
    </citation>
    <scope>NUCLEOTIDE SEQUENCE [LARGE SCALE GENOMIC DNA]</scope>
    <source>
        <strain evidence="4">GY_H</strain>
    </source>
</reference>
<dbReference type="EMBL" id="QRGO01000001">
    <property type="protein sequence ID" value="RDV05740.1"/>
    <property type="molecule type" value="Genomic_DNA"/>
</dbReference>
<dbReference type="Proteomes" id="UP000263993">
    <property type="component" value="Unassembled WGS sequence"/>
</dbReference>
<feature type="region of interest" description="Disordered" evidence="1">
    <location>
        <begin position="486"/>
        <end position="514"/>
    </location>
</feature>
<sequence>MNIHKPKAEAFHKASGVAGTEPDAVTVELVRNGLIAATEEMKTVLMRTAYNMIIYEALDFTVGLFDADGETISIGLGLPMFMRGMSDTVKAQLAHFGHDGIEPGDILVTNDAYITGSHLNHPTFSMPIFDGDTIVAFATCMAHWLDIGGVLNGITTDIYSEGLQIPIVKYHKRGVLNDDVYQFIRLNVRRPERAIGDLEAQLSAVRAGARHFQAMLQRYGRDLLLKSIEKIKGHSEALARAAIREIPDGVYEAESFMDDDGIDLDRPVPIRVKVEVRGEEMTIDLSGVSPQVKGFYNSGAGEASAQVAFKCLTLSQDFPINDGAYRPLKVIMPPGTVISATRPAPMRVWMCYPMTVIDTIFKALSDAIPSKIIAAHHADLMTANVNGIHPKDNQMFLYLGGLIGGGWGAKHDEDGMSGTVCINDGDTHNGPTEQVENKYPVLVERYALRQDSGGAGKQRGGLGTEQIVVALAPINVNTRCDHVKNPPAGLQGGLPGAGNQVGKRGKDGKQSIFPNGKVTMRLDVNEAYIVRSGGGGGFGDPLKRDRERVKNDLYQGYISPAGAARDYGLDTGYAQTGPSGHSN</sequence>
<evidence type="ECO:0000313" key="3">
    <source>
        <dbReference type="EMBL" id="RDV05740.1"/>
    </source>
</evidence>
<name>A0A371BDU6_9BRAD</name>
<dbReference type="Pfam" id="PF02538">
    <property type="entry name" value="Hydantoinase_B"/>
    <property type="match status" value="1"/>
</dbReference>
<dbReference type="RefSeq" id="WP_115517762.1">
    <property type="nucleotide sequence ID" value="NZ_QRGO01000001.1"/>
</dbReference>
<dbReference type="InterPro" id="IPR003692">
    <property type="entry name" value="Hydantoinase_B"/>
</dbReference>
<keyword evidence="4" id="KW-1185">Reference proteome</keyword>
<proteinExistence type="predicted"/>
<dbReference type="GO" id="GO:0017168">
    <property type="term" value="F:5-oxoprolinase (ATP-hydrolyzing) activity"/>
    <property type="evidence" value="ECO:0007669"/>
    <property type="project" value="TreeGrafter"/>
</dbReference>
<protein>
    <submittedName>
        <fullName evidence="3">Hydantoinase B/oxoprolinase family protein</fullName>
    </submittedName>
</protein>
<comment type="caution">
    <text evidence="3">The sequence shown here is derived from an EMBL/GenBank/DDBJ whole genome shotgun (WGS) entry which is preliminary data.</text>
</comment>
<dbReference type="GO" id="GO:0006749">
    <property type="term" value="P:glutathione metabolic process"/>
    <property type="evidence" value="ECO:0007669"/>
    <property type="project" value="TreeGrafter"/>
</dbReference>
<dbReference type="OrthoDB" id="9761586at2"/>